<sequence length="262" mass="29999">MSLPSSRRSPRNSQSRIVETEIERLNQKTQEAIQQPIQQHSEHQRFFFEYMVDTHGGFDSLFRFLGLNPLVFLAIRPVVSDIYTARRGRKIKTNEQIVREVNESAKLFKVVMKDSFIIFNNENLQGTNVSDIVDCTITPINAPSGSFSSKMSFYSNKNKTYCIKIEVVVNSVTGTACFVSEREPGASHDMRLLKKLLMILTPCSMVLNSLATKVIKEFSRLSPMVLFQQSLHFLKTDVWLNVTLDVSKLFMHLPERNTTKIL</sequence>
<dbReference type="GO" id="GO:0046872">
    <property type="term" value="F:metal ion binding"/>
    <property type="evidence" value="ECO:0007669"/>
    <property type="project" value="UniProtKB-KW"/>
</dbReference>
<dbReference type="AlphaFoldDB" id="L7FM59"/>
<dbReference type="Pfam" id="PF13359">
    <property type="entry name" value="DDE_Tnp_4"/>
    <property type="match status" value="1"/>
</dbReference>
<evidence type="ECO:0000256" key="2">
    <source>
        <dbReference type="ARBA" id="ARBA00022723"/>
    </source>
</evidence>
<dbReference type="VEuPathDB" id="AmoebaDB:EIN_148590"/>
<proteinExistence type="predicted"/>
<evidence type="ECO:0000313" key="5">
    <source>
        <dbReference type="Proteomes" id="UP000014680"/>
    </source>
</evidence>
<accession>L7FM59</accession>
<dbReference type="Proteomes" id="UP000014680">
    <property type="component" value="Unassembled WGS sequence"/>
</dbReference>
<comment type="cofactor">
    <cofactor evidence="1">
        <name>a divalent metal cation</name>
        <dbReference type="ChEBI" id="CHEBI:60240"/>
    </cofactor>
</comment>
<keyword evidence="5" id="KW-1185">Reference proteome</keyword>
<evidence type="ECO:0000313" key="4">
    <source>
        <dbReference type="EMBL" id="ELP85537.1"/>
    </source>
</evidence>
<gene>
    <name evidence="4" type="ORF">EIN_148590</name>
</gene>
<dbReference type="EMBL" id="KB207051">
    <property type="protein sequence ID" value="ELP85537.1"/>
    <property type="molecule type" value="Genomic_DNA"/>
</dbReference>
<keyword evidence="2" id="KW-0479">Metal-binding</keyword>
<protein>
    <recommendedName>
        <fullName evidence="3">DDE Tnp4 domain-containing protein</fullName>
    </recommendedName>
</protein>
<name>L7FM59_ENTIV</name>
<evidence type="ECO:0000259" key="3">
    <source>
        <dbReference type="Pfam" id="PF13359"/>
    </source>
</evidence>
<feature type="domain" description="DDE Tnp4" evidence="3">
    <location>
        <begin position="133"/>
        <end position="195"/>
    </location>
</feature>
<dbReference type="KEGG" id="eiv:EIN_148590"/>
<dbReference type="InterPro" id="IPR027806">
    <property type="entry name" value="HARBI1_dom"/>
</dbReference>
<organism evidence="4 5">
    <name type="scientific">Entamoeba invadens IP1</name>
    <dbReference type="NCBI Taxonomy" id="370355"/>
    <lineage>
        <taxon>Eukaryota</taxon>
        <taxon>Amoebozoa</taxon>
        <taxon>Evosea</taxon>
        <taxon>Archamoebae</taxon>
        <taxon>Mastigamoebida</taxon>
        <taxon>Entamoebidae</taxon>
        <taxon>Entamoeba</taxon>
    </lineage>
</organism>
<dbReference type="GeneID" id="14884509"/>
<reference evidence="4 5" key="1">
    <citation type="submission" date="2012-10" db="EMBL/GenBank/DDBJ databases">
        <authorList>
            <person name="Zafar N."/>
            <person name="Inman J."/>
            <person name="Hall N."/>
            <person name="Lorenzi H."/>
            <person name="Caler E."/>
        </authorList>
    </citation>
    <scope>NUCLEOTIDE SEQUENCE [LARGE SCALE GENOMIC DNA]</scope>
    <source>
        <strain evidence="4 5">IP1</strain>
    </source>
</reference>
<dbReference type="RefSeq" id="XP_004184883.1">
    <property type="nucleotide sequence ID" value="XM_004184835.1"/>
</dbReference>
<evidence type="ECO:0000256" key="1">
    <source>
        <dbReference type="ARBA" id="ARBA00001968"/>
    </source>
</evidence>